<dbReference type="Pfam" id="PF01612">
    <property type="entry name" value="DNA_pol_A_exo1"/>
    <property type="match status" value="1"/>
</dbReference>
<dbReference type="GO" id="GO:0006139">
    <property type="term" value="P:nucleobase-containing compound metabolic process"/>
    <property type="evidence" value="ECO:0007669"/>
    <property type="project" value="InterPro"/>
</dbReference>
<comment type="caution">
    <text evidence="5">The sequence shown here is derived from an EMBL/GenBank/DDBJ whole genome shotgun (WGS) entry which is preliminary data.</text>
</comment>
<dbReference type="GO" id="GO:0032259">
    <property type="term" value="P:methylation"/>
    <property type="evidence" value="ECO:0007669"/>
    <property type="project" value="UniProtKB-KW"/>
</dbReference>
<keyword evidence="2" id="KW-0808">Transferase</keyword>
<proteinExistence type="predicted"/>
<dbReference type="OrthoDB" id="419617at2759"/>
<dbReference type="GO" id="GO:0003676">
    <property type="term" value="F:nucleic acid binding"/>
    <property type="evidence" value="ECO:0007669"/>
    <property type="project" value="InterPro"/>
</dbReference>
<dbReference type="GO" id="GO:0008408">
    <property type="term" value="F:3'-5' exonuclease activity"/>
    <property type="evidence" value="ECO:0007669"/>
    <property type="project" value="InterPro"/>
</dbReference>
<dbReference type="GO" id="GO:0016279">
    <property type="term" value="F:protein-lysine N-methyltransferase activity"/>
    <property type="evidence" value="ECO:0007669"/>
    <property type="project" value="TreeGrafter"/>
</dbReference>
<sequence>MSRSHFFKHLSYTLVHHHRPSYLSPPLSVYKFPHRWKKPSSSSLFSKSPISSSSSVTASPSTTTTSESSAYLSVSTTTTSESSAYLSVSTTTTSESSAYLSVLIRCPKHVAVCIDSIFPEFEDVGMCLTQAANSIGLKETPPYEVNLGDQYEWVRKTQESFHPVEVTEGLWIVPEWRSPPDVQATNIILNPGLTFGTGEHPTTKLCLLLLKKLIKGEEHFLDYGTGSGVLAIAALKFGAALSVGFDIDPQAIMSARHNATLNSIGPETMQLHLVPGKTCSSLDGREDEMVKEQSCYGTGVISGTEKYDVVIANILLNPLLDLADHIVSYAKPRAVVGISGIISEQCSRIVDRYSMLLEDISVSEMDGWACLILAMACYRCDVEYYGDHIFTTVTKSASVVDRWIDQIMYVYQSKLSNLIIGLDTEWFLPAYPGDYQKIAILQLCVGRRCLIFQLCHADYFPKSLIDFLGNKKYTFVGKEVGNDASKLMNDYGLNVGHCRDVAYWAASKHGGEEDFRRFGLKRLVLRFLKKELEKPLKITLSRWDRKELNYQQIKYACLDAFVSFKLGELLSKD</sequence>
<dbReference type="InterPro" id="IPR050078">
    <property type="entry name" value="Ribosomal_L11_MeTrfase_PrmA"/>
</dbReference>
<dbReference type="InterPro" id="IPR002562">
    <property type="entry name" value="3'-5'_exonuclease_dom"/>
</dbReference>
<organism evidence="5 6">
    <name type="scientific">Populus tomentosa</name>
    <name type="common">Chinese white poplar</name>
    <dbReference type="NCBI Taxonomy" id="118781"/>
    <lineage>
        <taxon>Eukaryota</taxon>
        <taxon>Viridiplantae</taxon>
        <taxon>Streptophyta</taxon>
        <taxon>Embryophyta</taxon>
        <taxon>Tracheophyta</taxon>
        <taxon>Spermatophyta</taxon>
        <taxon>Magnoliopsida</taxon>
        <taxon>eudicotyledons</taxon>
        <taxon>Gunneridae</taxon>
        <taxon>Pentapetalae</taxon>
        <taxon>rosids</taxon>
        <taxon>fabids</taxon>
        <taxon>Malpighiales</taxon>
        <taxon>Salicaceae</taxon>
        <taxon>Saliceae</taxon>
        <taxon>Populus</taxon>
    </lineage>
</organism>
<dbReference type="Proteomes" id="UP000886885">
    <property type="component" value="Chromosome 11D"/>
</dbReference>
<reference evidence="5" key="1">
    <citation type="journal article" date="2020" name="bioRxiv">
        <title>Hybrid origin of Populus tomentosa Carr. identified through genome sequencing and phylogenomic analysis.</title>
        <authorList>
            <person name="An X."/>
            <person name="Gao K."/>
            <person name="Chen Z."/>
            <person name="Li J."/>
            <person name="Yang X."/>
            <person name="Yang X."/>
            <person name="Zhou J."/>
            <person name="Guo T."/>
            <person name="Zhao T."/>
            <person name="Huang S."/>
            <person name="Miao D."/>
            <person name="Khan W.U."/>
            <person name="Rao P."/>
            <person name="Ye M."/>
            <person name="Lei B."/>
            <person name="Liao W."/>
            <person name="Wang J."/>
            <person name="Ji L."/>
            <person name="Li Y."/>
            <person name="Guo B."/>
            <person name="Mustafa N.S."/>
            <person name="Li S."/>
            <person name="Yun Q."/>
            <person name="Keller S.R."/>
            <person name="Mao J."/>
            <person name="Zhang R."/>
            <person name="Strauss S.H."/>
        </authorList>
    </citation>
    <scope>NUCLEOTIDE SEQUENCE</scope>
    <source>
        <strain evidence="5">GM15</strain>
        <tissue evidence="5">Leaf</tissue>
    </source>
</reference>
<evidence type="ECO:0000259" key="4">
    <source>
        <dbReference type="Pfam" id="PF01612"/>
    </source>
</evidence>
<feature type="region of interest" description="Disordered" evidence="3">
    <location>
        <begin position="41"/>
        <end position="73"/>
    </location>
</feature>
<dbReference type="CDD" id="cd02440">
    <property type="entry name" value="AdoMet_MTases"/>
    <property type="match status" value="1"/>
</dbReference>
<dbReference type="CDD" id="cd06141">
    <property type="entry name" value="WRN_exo"/>
    <property type="match status" value="1"/>
</dbReference>
<keyword evidence="1" id="KW-0489">Methyltransferase</keyword>
<dbReference type="AlphaFoldDB" id="A0A8X7YL76"/>
<dbReference type="EMBL" id="JAAWWB010000022">
    <property type="protein sequence ID" value="KAG6755258.1"/>
    <property type="molecule type" value="Genomic_DNA"/>
</dbReference>
<evidence type="ECO:0000313" key="5">
    <source>
        <dbReference type="EMBL" id="KAG6755258.1"/>
    </source>
</evidence>
<accession>A0A8X7YL76</accession>
<evidence type="ECO:0000313" key="6">
    <source>
        <dbReference type="Proteomes" id="UP000886885"/>
    </source>
</evidence>
<feature type="domain" description="3'-5' exonuclease" evidence="4">
    <location>
        <begin position="419"/>
        <end position="571"/>
    </location>
</feature>
<evidence type="ECO:0000256" key="3">
    <source>
        <dbReference type="SAM" id="MobiDB-lite"/>
    </source>
</evidence>
<dbReference type="PANTHER" id="PTHR43648:SF1">
    <property type="entry name" value="ELECTRON TRANSFER FLAVOPROTEIN BETA SUBUNIT LYSINE METHYLTRANSFERASE"/>
    <property type="match status" value="1"/>
</dbReference>
<evidence type="ECO:0000256" key="2">
    <source>
        <dbReference type="ARBA" id="ARBA00022679"/>
    </source>
</evidence>
<dbReference type="PANTHER" id="PTHR43648">
    <property type="entry name" value="ELECTRON TRANSFER FLAVOPROTEIN BETA SUBUNIT LYSINE METHYLTRANSFERASE"/>
    <property type="match status" value="1"/>
</dbReference>
<gene>
    <name evidence="5" type="ORF">POTOM_041076</name>
</gene>
<keyword evidence="6" id="KW-1185">Reference proteome</keyword>
<protein>
    <recommendedName>
        <fullName evidence="4">3'-5' exonuclease domain-containing protein</fullName>
    </recommendedName>
</protein>
<dbReference type="Pfam" id="PF06325">
    <property type="entry name" value="PrmA"/>
    <property type="match status" value="1"/>
</dbReference>
<name>A0A8X7YL76_POPTO</name>
<dbReference type="GO" id="GO:0005739">
    <property type="term" value="C:mitochondrion"/>
    <property type="evidence" value="ECO:0007669"/>
    <property type="project" value="TreeGrafter"/>
</dbReference>
<evidence type="ECO:0000256" key="1">
    <source>
        <dbReference type="ARBA" id="ARBA00022603"/>
    </source>
</evidence>
<dbReference type="FunFam" id="3.30.420.10:FF:000054">
    <property type="entry name" value="Werner Syndrome-like exonuclease"/>
    <property type="match status" value="1"/>
</dbReference>